<gene>
    <name evidence="6" type="primary">tilS</name>
    <name evidence="8" type="ORF">Tasa_017_002</name>
</gene>
<dbReference type="EC" id="6.3.4.19" evidence="6"/>
<dbReference type="GO" id="GO:0032267">
    <property type="term" value="F:tRNA(Ile)-lysidine synthase activity"/>
    <property type="evidence" value="ECO:0007669"/>
    <property type="project" value="UniProtKB-EC"/>
</dbReference>
<evidence type="ECO:0000256" key="5">
    <source>
        <dbReference type="ARBA" id="ARBA00048539"/>
    </source>
</evidence>
<dbReference type="GO" id="GO:0006400">
    <property type="term" value="P:tRNA modification"/>
    <property type="evidence" value="ECO:0007669"/>
    <property type="project" value="UniProtKB-UniRule"/>
</dbReference>
<comment type="caution">
    <text evidence="8">The sequence shown here is derived from an EMBL/GenBank/DDBJ whole genome shotgun (WGS) entry which is preliminary data.</text>
</comment>
<dbReference type="AlphaFoldDB" id="A0A0D6MKC2"/>
<dbReference type="InterPro" id="IPR011063">
    <property type="entry name" value="TilS/TtcA_N"/>
</dbReference>
<reference evidence="8 9" key="1">
    <citation type="submission" date="2012-10" db="EMBL/GenBank/DDBJ databases">
        <title>Genome sequencing of Tanticharoenia sakaeratensis NBRC 103193.</title>
        <authorList>
            <person name="Azuma Y."/>
            <person name="Hadano H."/>
            <person name="Hirakawa H."/>
            <person name="Matsushita K."/>
        </authorList>
    </citation>
    <scope>NUCLEOTIDE SEQUENCE [LARGE SCALE GENOMIC DNA]</scope>
    <source>
        <strain evidence="8 9">NBRC 103193</strain>
    </source>
</reference>
<evidence type="ECO:0000313" key="9">
    <source>
        <dbReference type="Proteomes" id="UP000032679"/>
    </source>
</evidence>
<name>A0A0D6MKC2_9PROT</name>
<dbReference type="PANTHER" id="PTHR43033">
    <property type="entry name" value="TRNA(ILE)-LYSIDINE SYNTHASE-RELATED"/>
    <property type="match status" value="1"/>
</dbReference>
<comment type="similarity">
    <text evidence="6">Belongs to the tRNA(Ile)-lysidine synthase family.</text>
</comment>
<dbReference type="GO" id="GO:0005737">
    <property type="term" value="C:cytoplasm"/>
    <property type="evidence" value="ECO:0007669"/>
    <property type="project" value="UniProtKB-SubCell"/>
</dbReference>
<evidence type="ECO:0000256" key="6">
    <source>
        <dbReference type="HAMAP-Rule" id="MF_01161"/>
    </source>
</evidence>
<keyword evidence="4 6" id="KW-0067">ATP-binding</keyword>
<keyword evidence="2 6" id="KW-0819">tRNA processing</keyword>
<accession>A0A0D6MKC2</accession>
<comment type="catalytic activity">
    <reaction evidence="5 6">
        <text>cytidine(34) in tRNA(Ile2) + L-lysine + ATP = lysidine(34) in tRNA(Ile2) + AMP + diphosphate + H(+)</text>
        <dbReference type="Rhea" id="RHEA:43744"/>
        <dbReference type="Rhea" id="RHEA-COMP:10625"/>
        <dbReference type="Rhea" id="RHEA-COMP:10670"/>
        <dbReference type="ChEBI" id="CHEBI:15378"/>
        <dbReference type="ChEBI" id="CHEBI:30616"/>
        <dbReference type="ChEBI" id="CHEBI:32551"/>
        <dbReference type="ChEBI" id="CHEBI:33019"/>
        <dbReference type="ChEBI" id="CHEBI:82748"/>
        <dbReference type="ChEBI" id="CHEBI:83665"/>
        <dbReference type="ChEBI" id="CHEBI:456215"/>
        <dbReference type="EC" id="6.3.4.19"/>
    </reaction>
</comment>
<evidence type="ECO:0000256" key="3">
    <source>
        <dbReference type="ARBA" id="ARBA00022741"/>
    </source>
</evidence>
<dbReference type="Proteomes" id="UP000032679">
    <property type="component" value="Unassembled WGS sequence"/>
</dbReference>
<dbReference type="OrthoDB" id="9807403at2"/>
<evidence type="ECO:0000256" key="2">
    <source>
        <dbReference type="ARBA" id="ARBA00022694"/>
    </source>
</evidence>
<comment type="domain">
    <text evidence="6">The N-terminal region contains the highly conserved SGGXDS motif, predicted to be a P-loop motif involved in ATP binding.</text>
</comment>
<evidence type="ECO:0000256" key="4">
    <source>
        <dbReference type="ARBA" id="ARBA00022840"/>
    </source>
</evidence>
<keyword evidence="9" id="KW-1185">Reference proteome</keyword>
<keyword evidence="1 6" id="KW-0436">Ligase</keyword>
<comment type="function">
    <text evidence="6">Ligates lysine onto the cytidine present at position 34 of the AUA codon-specific tRNA(Ile) that contains the anticodon CAU, in an ATP-dependent manner. Cytidine is converted to lysidine, thus changing the amino acid specificity of the tRNA from methionine to isoleucine.</text>
</comment>
<keyword evidence="3 6" id="KW-0547">Nucleotide-binding</keyword>
<dbReference type="STRING" id="1231623.Tasa_017_002"/>
<dbReference type="SUPFAM" id="SSF52402">
    <property type="entry name" value="Adenine nucleotide alpha hydrolases-like"/>
    <property type="match status" value="1"/>
</dbReference>
<dbReference type="InterPro" id="IPR012094">
    <property type="entry name" value="tRNA_Ile_lys_synt"/>
</dbReference>
<dbReference type="Pfam" id="PF01171">
    <property type="entry name" value="ATP_bind_3"/>
    <property type="match status" value="1"/>
</dbReference>
<dbReference type="EMBL" id="BALE01000017">
    <property type="protein sequence ID" value="GAN54119.1"/>
    <property type="molecule type" value="Genomic_DNA"/>
</dbReference>
<evidence type="ECO:0000259" key="7">
    <source>
        <dbReference type="Pfam" id="PF01171"/>
    </source>
</evidence>
<sequence>MAAVGPWVPDRPHLPVAMAVSGGADSLCLAILARRWRRAVIAFVVDHGLRETSRTEADLTCARLAAHDIRAVRLDIYGLSSGAGLQARARKARYDVLTQACVSHGCIDLLLGHHARDQAETVLIRKRAKSGPDGLAGMAVVAELASLRLVRPLLGVAPERLRARLVQDGIEWVEDASNANRKFERVRIRQRLTPARVQRVCSIASRQGHLRMKQAADTTQELANHVTAHPAGWVLLPATGVSAVGYSSLIQAMTGASHRISSVRIADLIREDGRPFTIGGARIVSAGRYSAGWIMQPEQRVDAAFRPAAGRMSAADTKFLPATIRAVLPTFRDCGFEIAACRAATDESLWG</sequence>
<dbReference type="PANTHER" id="PTHR43033:SF5">
    <property type="entry name" value="TRNA(ILE)-LYSIDINE SYNTHETASE"/>
    <property type="match status" value="1"/>
</dbReference>
<dbReference type="InterPro" id="IPR012795">
    <property type="entry name" value="tRNA_Ile_lys_synt_N"/>
</dbReference>
<proteinExistence type="inferred from homology"/>
<dbReference type="GO" id="GO:0005524">
    <property type="term" value="F:ATP binding"/>
    <property type="evidence" value="ECO:0007669"/>
    <property type="project" value="UniProtKB-UniRule"/>
</dbReference>
<keyword evidence="6" id="KW-0963">Cytoplasm</keyword>
<dbReference type="HAMAP" id="MF_01161">
    <property type="entry name" value="tRNA_Ile_lys_synt"/>
    <property type="match status" value="1"/>
</dbReference>
<organism evidence="8 9">
    <name type="scientific">Tanticharoenia sakaeratensis NBRC 103193</name>
    <dbReference type="NCBI Taxonomy" id="1231623"/>
    <lineage>
        <taxon>Bacteria</taxon>
        <taxon>Pseudomonadati</taxon>
        <taxon>Pseudomonadota</taxon>
        <taxon>Alphaproteobacteria</taxon>
        <taxon>Acetobacterales</taxon>
        <taxon>Acetobacteraceae</taxon>
        <taxon>Tanticharoenia</taxon>
    </lineage>
</organism>
<feature type="binding site" evidence="6">
    <location>
        <begin position="21"/>
        <end position="26"/>
    </location>
    <ligand>
        <name>ATP</name>
        <dbReference type="ChEBI" id="CHEBI:30616"/>
    </ligand>
</feature>
<dbReference type="Gene3D" id="3.40.50.620">
    <property type="entry name" value="HUPs"/>
    <property type="match status" value="1"/>
</dbReference>
<evidence type="ECO:0000256" key="1">
    <source>
        <dbReference type="ARBA" id="ARBA00022598"/>
    </source>
</evidence>
<dbReference type="InterPro" id="IPR014729">
    <property type="entry name" value="Rossmann-like_a/b/a_fold"/>
</dbReference>
<dbReference type="NCBIfam" id="TIGR02432">
    <property type="entry name" value="lysidine_TilS_N"/>
    <property type="match status" value="1"/>
</dbReference>
<evidence type="ECO:0000313" key="8">
    <source>
        <dbReference type="EMBL" id="GAN54119.1"/>
    </source>
</evidence>
<dbReference type="RefSeq" id="WP_048848679.1">
    <property type="nucleotide sequence ID" value="NZ_BALE01000017.1"/>
</dbReference>
<dbReference type="CDD" id="cd01992">
    <property type="entry name" value="TilS_N"/>
    <property type="match status" value="1"/>
</dbReference>
<protein>
    <recommendedName>
        <fullName evidence="6">tRNA(Ile)-lysidine synthase</fullName>
        <ecNumber evidence="6">6.3.4.19</ecNumber>
    </recommendedName>
    <alternativeName>
        <fullName evidence="6">tRNA(Ile)-2-lysyl-cytidine synthase</fullName>
    </alternativeName>
    <alternativeName>
        <fullName evidence="6">tRNA(Ile)-lysidine synthetase</fullName>
    </alternativeName>
</protein>
<comment type="subcellular location">
    <subcellularLocation>
        <location evidence="6">Cytoplasm</location>
    </subcellularLocation>
</comment>
<feature type="domain" description="tRNA(Ile)-lysidine/2-thiocytidine synthase N-terminal" evidence="7">
    <location>
        <begin position="16"/>
        <end position="190"/>
    </location>
</feature>